<proteinExistence type="inferred from homology"/>
<evidence type="ECO:0000313" key="11">
    <source>
        <dbReference type="Proteomes" id="UP000267029"/>
    </source>
</evidence>
<evidence type="ECO:0000259" key="9">
    <source>
        <dbReference type="Pfam" id="PF14738"/>
    </source>
</evidence>
<sequence length="617" mass="72998">MKDDQLKWANEGMSQLNSTKITTSRFLNRSVQTKFRDSEAQTDPYSPEYTIPAGEIPQLLLLINLSYGRGLPAGQKEVELIERAHKRIIEEEKMTKMTHKQRIRYRNKLEQEEWDYRTKEIEALQELRLQALAQLLRIREEKRQELVSQWIDRRWKRRQKQKEEAIKKIRAEYAAAIRQMLRSMDRQRKLSKPDKITIYSQPGSQAYAPLTRIGVFPDRGSERYKVKSHFLESYSGLLELEKFIPERMIDHPIAIKKPSKFTKDGFLKRSYRWQTELESLHEFMASLGRSEVNAAKPMRFLHKIEKPAPRPSTPSVPRVDKVQMAGELAIIELQRMLRGRAMQTMMHEARGKRQLLIDELRSTHAVTRDDRAEKRRQMLTVRTDQTRYQNLRHEDSLSHEILERLDSTILGDMLDFLSKELDRLIVDQRIRDYMREAQRERRVREAEESGKRQFEERRRRETDEYFRQVIKVHQVSVDGFFDSFMSTTIESSAEVQAVEEFEKLAKRWPVEVRKKEQQLSHEEEAADLVYNFLIPEASLCLNLLNSSQLKAYKALLDQRERKYLHAAHSEIFQEVETGSLSTEIRDYEDNRTDQGTCTENPESENNRNLKENASKKP</sequence>
<comment type="subcellular location">
    <subcellularLocation>
        <location evidence="1">Cytoplasm</location>
        <location evidence="1">Cytoskeleton</location>
        <location evidence="1">Cilium axoneme</location>
    </subcellularLocation>
</comment>
<comment type="similarity">
    <text evidence="5">Belongs to the CFAP91 family.</text>
</comment>
<dbReference type="STRING" id="53468.A0A158QU00"/>
<evidence type="ECO:0000256" key="3">
    <source>
        <dbReference type="ARBA" id="ARBA00023212"/>
    </source>
</evidence>
<feature type="domain" description="CFAP91" evidence="9">
    <location>
        <begin position="31"/>
        <end position="179"/>
    </location>
</feature>
<dbReference type="PANTHER" id="PTHR22455">
    <property type="entry name" value="CILIA- AND FLAGELLA-ASSOCIATED PROTEIN 91"/>
    <property type="match status" value="1"/>
</dbReference>
<dbReference type="OrthoDB" id="567787at2759"/>
<keyword evidence="7" id="KW-0175">Coiled coil</keyword>
<keyword evidence="11" id="KW-1185">Reference proteome</keyword>
<dbReference type="Pfam" id="PF14738">
    <property type="entry name" value="CFAP91"/>
    <property type="match status" value="1"/>
</dbReference>
<dbReference type="EMBL" id="UXSR01005199">
    <property type="protein sequence ID" value="VDD79521.1"/>
    <property type="molecule type" value="Genomic_DNA"/>
</dbReference>
<evidence type="ECO:0000256" key="1">
    <source>
        <dbReference type="ARBA" id="ARBA00004430"/>
    </source>
</evidence>
<evidence type="ECO:0000256" key="8">
    <source>
        <dbReference type="SAM" id="MobiDB-lite"/>
    </source>
</evidence>
<evidence type="ECO:0000256" key="6">
    <source>
        <dbReference type="ARBA" id="ARBA00029555"/>
    </source>
</evidence>
<keyword evidence="4" id="KW-0966">Cell projection</keyword>
<evidence type="ECO:0000256" key="2">
    <source>
        <dbReference type="ARBA" id="ARBA00022490"/>
    </source>
</evidence>
<protein>
    <recommendedName>
        <fullName evidence="6">Cilia- and flagella-associated protein 91</fullName>
    </recommendedName>
</protein>
<gene>
    <name evidence="10" type="ORF">MCOS_LOCUS5524</name>
</gene>
<name>A0A158QU00_MESCO</name>
<feature type="coiled-coil region" evidence="7">
    <location>
        <begin position="121"/>
        <end position="179"/>
    </location>
</feature>
<dbReference type="PANTHER" id="PTHR22455:SF10">
    <property type="entry name" value="CILIA- AND FLAGELLA-ASSOCIATED PROTEIN 91"/>
    <property type="match status" value="1"/>
</dbReference>
<keyword evidence="3" id="KW-0206">Cytoskeleton</keyword>
<accession>A0A158QU00</accession>
<dbReference type="InterPro" id="IPR032840">
    <property type="entry name" value="CFAP91_dom"/>
</dbReference>
<dbReference type="InterPro" id="IPR026720">
    <property type="entry name" value="CFAP91"/>
</dbReference>
<keyword evidence="2" id="KW-0963">Cytoplasm</keyword>
<evidence type="ECO:0000256" key="5">
    <source>
        <dbReference type="ARBA" id="ARBA00029468"/>
    </source>
</evidence>
<evidence type="ECO:0000313" key="10">
    <source>
        <dbReference type="EMBL" id="VDD79521.1"/>
    </source>
</evidence>
<evidence type="ECO:0000256" key="7">
    <source>
        <dbReference type="SAM" id="Coils"/>
    </source>
</evidence>
<feature type="compositionally biased region" description="Basic and acidic residues" evidence="8">
    <location>
        <begin position="604"/>
        <end position="617"/>
    </location>
</feature>
<feature type="region of interest" description="Disordered" evidence="8">
    <location>
        <begin position="587"/>
        <end position="617"/>
    </location>
</feature>
<dbReference type="GO" id="GO:0005930">
    <property type="term" value="C:axoneme"/>
    <property type="evidence" value="ECO:0007669"/>
    <property type="project" value="UniProtKB-SubCell"/>
</dbReference>
<dbReference type="AlphaFoldDB" id="A0A158QU00"/>
<reference evidence="10 11" key="1">
    <citation type="submission" date="2018-10" db="EMBL/GenBank/DDBJ databases">
        <authorList>
            <consortium name="Pathogen Informatics"/>
        </authorList>
    </citation>
    <scope>NUCLEOTIDE SEQUENCE [LARGE SCALE GENOMIC DNA]</scope>
</reference>
<evidence type="ECO:0000256" key="4">
    <source>
        <dbReference type="ARBA" id="ARBA00023273"/>
    </source>
</evidence>
<dbReference type="Proteomes" id="UP000267029">
    <property type="component" value="Unassembled WGS sequence"/>
</dbReference>
<organism evidence="10 11">
    <name type="scientific">Mesocestoides corti</name>
    <name type="common">Flatworm</name>
    <dbReference type="NCBI Taxonomy" id="53468"/>
    <lineage>
        <taxon>Eukaryota</taxon>
        <taxon>Metazoa</taxon>
        <taxon>Spiralia</taxon>
        <taxon>Lophotrochozoa</taxon>
        <taxon>Platyhelminthes</taxon>
        <taxon>Cestoda</taxon>
        <taxon>Eucestoda</taxon>
        <taxon>Cyclophyllidea</taxon>
        <taxon>Mesocestoididae</taxon>
        <taxon>Mesocestoides</taxon>
    </lineage>
</organism>